<dbReference type="RefSeq" id="WP_072695352.1">
    <property type="nucleotide sequence ID" value="NZ_FRDI01000002.1"/>
</dbReference>
<organism evidence="1 2">
    <name type="scientific">Desulfovibrio litoralis DSM 11393</name>
    <dbReference type="NCBI Taxonomy" id="1121455"/>
    <lineage>
        <taxon>Bacteria</taxon>
        <taxon>Pseudomonadati</taxon>
        <taxon>Thermodesulfobacteriota</taxon>
        <taxon>Desulfovibrionia</taxon>
        <taxon>Desulfovibrionales</taxon>
        <taxon>Desulfovibrionaceae</taxon>
        <taxon>Desulfovibrio</taxon>
    </lineage>
</organism>
<evidence type="ECO:0000313" key="2">
    <source>
        <dbReference type="Proteomes" id="UP000186469"/>
    </source>
</evidence>
<dbReference type="EMBL" id="FRDI01000002">
    <property type="protein sequence ID" value="SHN48912.1"/>
    <property type="molecule type" value="Genomic_DNA"/>
</dbReference>
<proteinExistence type="predicted"/>
<dbReference type="Proteomes" id="UP000186469">
    <property type="component" value="Unassembled WGS sequence"/>
</dbReference>
<dbReference type="STRING" id="1121455.SAMN02745728_00070"/>
<dbReference type="AlphaFoldDB" id="A0A1M7RS09"/>
<evidence type="ECO:0000313" key="1">
    <source>
        <dbReference type="EMBL" id="SHN48912.1"/>
    </source>
</evidence>
<sequence length="95" mass="10971">MTQEAIKSTVTGYIRPIIAENDKELEKNAKISLVTTSGEQYIILPKGAGNDLLERLNANITATGNIFNENERSYFFVRDYSFNDDLEHEWYNDEY</sequence>
<reference evidence="1 2" key="1">
    <citation type="submission" date="2016-12" db="EMBL/GenBank/DDBJ databases">
        <authorList>
            <person name="Song W.-J."/>
            <person name="Kurnit D.M."/>
        </authorList>
    </citation>
    <scope>NUCLEOTIDE SEQUENCE [LARGE SCALE GENOMIC DNA]</scope>
    <source>
        <strain evidence="1 2">DSM 11393</strain>
    </source>
</reference>
<accession>A0A1M7RS09</accession>
<name>A0A1M7RS09_9BACT</name>
<gene>
    <name evidence="1" type="ORF">SAMN02745728_00070</name>
</gene>
<protein>
    <submittedName>
        <fullName evidence="1">Uncharacterized protein</fullName>
    </submittedName>
</protein>
<keyword evidence="2" id="KW-1185">Reference proteome</keyword>